<comment type="caution">
    <text evidence="2">The sequence shown here is derived from an EMBL/GenBank/DDBJ whole genome shotgun (WGS) entry which is preliminary data.</text>
</comment>
<feature type="region of interest" description="Disordered" evidence="1">
    <location>
        <begin position="1"/>
        <end position="22"/>
    </location>
</feature>
<dbReference type="EMBL" id="JAVDYB010000001">
    <property type="protein sequence ID" value="MDR7277753.1"/>
    <property type="molecule type" value="Genomic_DNA"/>
</dbReference>
<keyword evidence="3" id="KW-1185">Reference proteome</keyword>
<dbReference type="Proteomes" id="UP001183643">
    <property type="component" value="Unassembled WGS sequence"/>
</dbReference>
<sequence>MTTTLPTASANPSSAATTDGMLHLAATRAEFPDNHTAPNELLIRTSGNPDPLNDMEPAVDRSTTGKDAGGSQAVSEGWPSTLFN</sequence>
<proteinExistence type="predicted"/>
<accession>A0AAE4CB59</accession>
<evidence type="ECO:0000313" key="2">
    <source>
        <dbReference type="EMBL" id="MDR7277753.1"/>
    </source>
</evidence>
<protein>
    <submittedName>
        <fullName evidence="2">Uncharacterized protein</fullName>
    </submittedName>
</protein>
<evidence type="ECO:0000256" key="1">
    <source>
        <dbReference type="SAM" id="MobiDB-lite"/>
    </source>
</evidence>
<dbReference type="AlphaFoldDB" id="A0AAE4CB59"/>
<organism evidence="2 3">
    <name type="scientific">Catenuloplanes atrovinosus</name>
    <dbReference type="NCBI Taxonomy" id="137266"/>
    <lineage>
        <taxon>Bacteria</taxon>
        <taxon>Bacillati</taxon>
        <taxon>Actinomycetota</taxon>
        <taxon>Actinomycetes</taxon>
        <taxon>Micromonosporales</taxon>
        <taxon>Micromonosporaceae</taxon>
        <taxon>Catenuloplanes</taxon>
    </lineage>
</organism>
<reference evidence="2" key="1">
    <citation type="submission" date="2023-07" db="EMBL/GenBank/DDBJ databases">
        <title>Sequencing the genomes of 1000 actinobacteria strains.</title>
        <authorList>
            <person name="Klenk H.-P."/>
        </authorList>
    </citation>
    <scope>NUCLEOTIDE SEQUENCE</scope>
    <source>
        <strain evidence="2">DSM 44707</strain>
    </source>
</reference>
<evidence type="ECO:0000313" key="3">
    <source>
        <dbReference type="Proteomes" id="UP001183643"/>
    </source>
</evidence>
<feature type="compositionally biased region" description="Low complexity" evidence="1">
    <location>
        <begin position="1"/>
        <end position="18"/>
    </location>
</feature>
<gene>
    <name evidence="2" type="ORF">J2S41_004531</name>
</gene>
<feature type="region of interest" description="Disordered" evidence="1">
    <location>
        <begin position="42"/>
        <end position="84"/>
    </location>
</feature>
<name>A0AAE4CB59_9ACTN</name>